<evidence type="ECO:0000256" key="2">
    <source>
        <dbReference type="ARBA" id="ARBA00022525"/>
    </source>
</evidence>
<comment type="caution">
    <text evidence="6">The sequence shown here is derived from an EMBL/GenBank/DDBJ whole genome shotgun (WGS) entry which is preliminary data.</text>
</comment>
<keyword evidence="3" id="KW-0560">Oxidoreductase</keyword>
<protein>
    <submittedName>
        <fullName evidence="6">Peroxidasin</fullName>
    </submittedName>
</protein>
<dbReference type="OrthoDB" id="823504at2759"/>
<keyword evidence="2" id="KW-0964">Secreted</keyword>
<dbReference type="InterPro" id="IPR010255">
    <property type="entry name" value="Haem_peroxidase_sf"/>
</dbReference>
<dbReference type="InterPro" id="IPR019791">
    <property type="entry name" value="Haem_peroxidase_animal"/>
</dbReference>
<evidence type="ECO:0000256" key="1">
    <source>
        <dbReference type="ARBA" id="ARBA00004613"/>
    </source>
</evidence>
<keyword evidence="5" id="KW-0349">Heme</keyword>
<proteinExistence type="predicted"/>
<reference evidence="6 7" key="1">
    <citation type="submission" date="2015-12" db="EMBL/GenBank/DDBJ databases">
        <title>The genome of Folsomia candida.</title>
        <authorList>
            <person name="Faddeeva A."/>
            <person name="Derks M.F."/>
            <person name="Anvar Y."/>
            <person name="Smit S."/>
            <person name="Van Straalen N."/>
            <person name="Roelofs D."/>
        </authorList>
    </citation>
    <scope>NUCLEOTIDE SEQUENCE [LARGE SCALE GENOMIC DNA]</scope>
    <source>
        <strain evidence="6 7">VU population</strain>
        <tissue evidence="6">Whole body</tissue>
    </source>
</reference>
<name>A0A226DXY3_FOLCA</name>
<dbReference type="PANTHER" id="PTHR11475:SF4">
    <property type="entry name" value="CHORION PEROXIDASE"/>
    <property type="match status" value="1"/>
</dbReference>
<gene>
    <name evidence="6" type="ORF">Fcan01_16384</name>
</gene>
<evidence type="ECO:0000313" key="7">
    <source>
        <dbReference type="Proteomes" id="UP000198287"/>
    </source>
</evidence>
<evidence type="ECO:0000313" key="6">
    <source>
        <dbReference type="EMBL" id="OXA49076.1"/>
    </source>
</evidence>
<dbReference type="GO" id="GO:0006979">
    <property type="term" value="P:response to oxidative stress"/>
    <property type="evidence" value="ECO:0007669"/>
    <property type="project" value="InterPro"/>
</dbReference>
<dbReference type="GO" id="GO:0020037">
    <property type="term" value="F:heme binding"/>
    <property type="evidence" value="ECO:0007669"/>
    <property type="project" value="InterPro"/>
</dbReference>
<evidence type="ECO:0000256" key="5">
    <source>
        <dbReference type="PIRSR" id="PIRSR619791-2"/>
    </source>
</evidence>
<comment type="subcellular location">
    <subcellularLocation>
        <location evidence="1">Secreted</location>
    </subcellularLocation>
</comment>
<dbReference type="EMBL" id="LNIX01000011">
    <property type="protein sequence ID" value="OXA49076.1"/>
    <property type="molecule type" value="Genomic_DNA"/>
</dbReference>
<dbReference type="Pfam" id="PF03098">
    <property type="entry name" value="An_peroxidase"/>
    <property type="match status" value="2"/>
</dbReference>
<dbReference type="Gene3D" id="1.10.640.10">
    <property type="entry name" value="Haem peroxidase domain superfamily, animal type"/>
    <property type="match status" value="3"/>
</dbReference>
<keyword evidence="7" id="KW-1185">Reference proteome</keyword>
<feature type="binding site" description="axial binding residue" evidence="5">
    <location>
        <position position="197"/>
    </location>
    <ligand>
        <name>heme b</name>
        <dbReference type="ChEBI" id="CHEBI:60344"/>
    </ligand>
    <ligandPart>
        <name>Fe</name>
        <dbReference type="ChEBI" id="CHEBI:18248"/>
    </ligandPart>
</feature>
<accession>A0A226DXY3</accession>
<dbReference type="AlphaFoldDB" id="A0A226DXY3"/>
<dbReference type="PROSITE" id="PS50292">
    <property type="entry name" value="PEROXIDASE_3"/>
    <property type="match status" value="1"/>
</dbReference>
<keyword evidence="5" id="KW-0479">Metal-binding</keyword>
<keyword evidence="3" id="KW-0575">Peroxidase</keyword>
<evidence type="ECO:0000256" key="4">
    <source>
        <dbReference type="ARBA" id="ARBA00023180"/>
    </source>
</evidence>
<dbReference type="Proteomes" id="UP000198287">
    <property type="component" value="Unassembled WGS sequence"/>
</dbReference>
<dbReference type="PANTHER" id="PTHR11475">
    <property type="entry name" value="OXIDASE/PEROXIDASE"/>
    <property type="match status" value="1"/>
</dbReference>
<sequence>MEKHRQGVDPALALNIVRNQRPDFCTAKLQDCNPLYKYRMVNGTCNNLDNPMWGASYTAMTRLLAPVYTDADTGVREQLNSLTSYLDGSNIYGSEETRHGFLRAYVNVWFREHNRIADEILAQMPHWDDEKVFQEARRLVIAEWQNVVYGEYLPVLLGADTMNRFGLTLTDSWSRYEANVDATIFHAFADAAYRFGHTFINGIIQTFRGLGDGHGSYRIRHNFFVDTQVVQDGGKGYNYILNGLLIQNAQTGDPFVTEDLTNHLLQEPSHAFGSDLIARNLQRGRDHGLPAYMEFRKICGLDTIDTWTVKPDQISEETWAKFESLFENPDQIDLFTGGIAMQFKLLKDGDRFFFTHGNGGPGAFWEYQIQHLRKRTFGDIICENSGIAQTQQNVFLTGIGPNMWVSCNSSERARLDVTLFIN</sequence>
<organism evidence="6 7">
    <name type="scientific">Folsomia candida</name>
    <name type="common">Springtail</name>
    <dbReference type="NCBI Taxonomy" id="158441"/>
    <lineage>
        <taxon>Eukaryota</taxon>
        <taxon>Metazoa</taxon>
        <taxon>Ecdysozoa</taxon>
        <taxon>Arthropoda</taxon>
        <taxon>Hexapoda</taxon>
        <taxon>Collembola</taxon>
        <taxon>Entomobryomorpha</taxon>
        <taxon>Isotomoidea</taxon>
        <taxon>Isotomidae</taxon>
        <taxon>Proisotominae</taxon>
        <taxon>Folsomia</taxon>
    </lineage>
</organism>
<dbReference type="GO" id="GO:0004601">
    <property type="term" value="F:peroxidase activity"/>
    <property type="evidence" value="ECO:0007669"/>
    <property type="project" value="UniProtKB-KW"/>
</dbReference>
<dbReference type="OMA" id="RLVIAEW"/>
<dbReference type="InterPro" id="IPR037120">
    <property type="entry name" value="Haem_peroxidase_sf_animal"/>
</dbReference>
<dbReference type="SUPFAM" id="SSF48113">
    <property type="entry name" value="Heme-dependent peroxidases"/>
    <property type="match status" value="1"/>
</dbReference>
<dbReference type="GO" id="GO:0046872">
    <property type="term" value="F:metal ion binding"/>
    <property type="evidence" value="ECO:0007669"/>
    <property type="project" value="UniProtKB-KW"/>
</dbReference>
<evidence type="ECO:0000256" key="3">
    <source>
        <dbReference type="ARBA" id="ARBA00022559"/>
    </source>
</evidence>
<keyword evidence="5" id="KW-0408">Iron</keyword>
<keyword evidence="4" id="KW-0325">Glycoprotein</keyword>